<keyword evidence="3 4" id="KW-0592">Phosphate transport</keyword>
<reference evidence="8 9" key="1">
    <citation type="journal article" date="2016" name="Int. J. Syst. Evol. Microbiol.">
        <title>Agromyces aureus sp. nov., isolated from the rhizosphere of Salix caprea L. grown in a heavy-metal-contaminated soil.</title>
        <authorList>
            <person name="Corretto E."/>
            <person name="Antonielli L."/>
            <person name="Sessitsch A."/>
            <person name="Compant S."/>
            <person name="Gorfer M."/>
            <person name="Kuffner M."/>
            <person name="Brader G."/>
        </authorList>
    </citation>
    <scope>NUCLEOTIDE SEQUENCE [LARGE SCALE GENOMIC DNA]</scope>
    <source>
        <strain evidence="8 9">AR33</strain>
    </source>
</reference>
<dbReference type="GO" id="GO:0042301">
    <property type="term" value="F:phosphate ion binding"/>
    <property type="evidence" value="ECO:0007669"/>
    <property type="project" value="InterPro"/>
</dbReference>
<gene>
    <name evidence="8" type="ORF">ATC03_02525</name>
</gene>
<evidence type="ECO:0000256" key="5">
    <source>
        <dbReference type="PIRSR" id="PIRSR002756-1"/>
    </source>
</evidence>
<evidence type="ECO:0000313" key="9">
    <source>
        <dbReference type="Proteomes" id="UP000078437"/>
    </source>
</evidence>
<dbReference type="RefSeq" id="WP_067872742.1">
    <property type="nucleotide sequence ID" value="NZ_CP013979.1"/>
</dbReference>
<evidence type="ECO:0000313" key="8">
    <source>
        <dbReference type="EMBL" id="ANJ25797.1"/>
    </source>
</evidence>
<dbReference type="Gene3D" id="3.40.190.10">
    <property type="entry name" value="Periplasmic binding protein-like II"/>
    <property type="match status" value="2"/>
</dbReference>
<dbReference type="Pfam" id="PF12849">
    <property type="entry name" value="PBP_like_2"/>
    <property type="match status" value="1"/>
</dbReference>
<dbReference type="CDD" id="cd13565">
    <property type="entry name" value="PBP2_PstS"/>
    <property type="match status" value="1"/>
</dbReference>
<evidence type="ECO:0000256" key="4">
    <source>
        <dbReference type="PIRNR" id="PIRNR002756"/>
    </source>
</evidence>
<evidence type="ECO:0000256" key="6">
    <source>
        <dbReference type="SAM" id="SignalP"/>
    </source>
</evidence>
<feature type="binding site" evidence="5">
    <location>
        <position position="73"/>
    </location>
    <ligand>
        <name>phosphate</name>
        <dbReference type="ChEBI" id="CHEBI:43474"/>
    </ligand>
</feature>
<keyword evidence="2 4" id="KW-0813">Transport</keyword>
<reference evidence="9" key="2">
    <citation type="submission" date="2016-01" db="EMBL/GenBank/DDBJ databases">
        <title>Complete genome sequence of Agromyces aureus AR33T and comparison with related organisms.</title>
        <authorList>
            <person name="Corretto E."/>
            <person name="Antonielli L."/>
            <person name="Sessitsch A."/>
            <person name="Brader G."/>
        </authorList>
    </citation>
    <scope>NUCLEOTIDE SEQUENCE [LARGE SCALE GENOMIC DNA]</scope>
    <source>
        <strain evidence="9">AR33</strain>
    </source>
</reference>
<dbReference type="PROSITE" id="PS51257">
    <property type="entry name" value="PROKAR_LIPOPROTEIN"/>
    <property type="match status" value="1"/>
</dbReference>
<dbReference type="InterPro" id="IPR050962">
    <property type="entry name" value="Phosphate-bind_PstS"/>
</dbReference>
<evidence type="ECO:0000256" key="1">
    <source>
        <dbReference type="ARBA" id="ARBA00008725"/>
    </source>
</evidence>
<feature type="domain" description="PBP" evidence="7">
    <location>
        <begin position="30"/>
        <end position="325"/>
    </location>
</feature>
<dbReference type="SUPFAM" id="SSF53850">
    <property type="entry name" value="Periplasmic binding protein-like II"/>
    <property type="match status" value="1"/>
</dbReference>
<protein>
    <recommendedName>
        <fullName evidence="4">Phosphate-binding protein</fullName>
    </recommendedName>
</protein>
<dbReference type="OrthoDB" id="9801510at2"/>
<sequence>MRAAKITGGLGVLAALTLLSGCAANERDQQSSALSGTIDGAGSSAQAAAQDVWIAGFQTANGSATVNYDPAGSGAGRDQFLIGAVAFAGSDAALEPEQTEGDVGRCAAGAGAVDLPLYVSPIALAFNIEGVDELRLDAASVARIFSGDIDRWNDPALVALNPDAALPDSRITAVHRSDDSGTTENFTDFLHEAAPAEWPDEPSGTFPYEGEAAQGSSGVASVIRDGVDVIGYLDASRATDMGVAQLQVGDAFVAPTPEAAAAILDVSPMQAGRADDDLVIDIDRATDAEGAYPLVLVSYLIACRGYTDANTGELVGAYLDWVASEAGQDAAAQDAGSSPISTTLRERVQAVVGTIG</sequence>
<feature type="signal peptide" evidence="6">
    <location>
        <begin position="1"/>
        <end position="23"/>
    </location>
</feature>
<proteinExistence type="inferred from homology"/>
<dbReference type="PANTHER" id="PTHR42996">
    <property type="entry name" value="PHOSPHATE-BINDING PROTEIN PSTS"/>
    <property type="match status" value="1"/>
</dbReference>
<dbReference type="EMBL" id="CP013979">
    <property type="protein sequence ID" value="ANJ25797.1"/>
    <property type="molecule type" value="Genomic_DNA"/>
</dbReference>
<name>A0A191WC32_9MICO</name>
<accession>A0A191WC32</accession>
<dbReference type="GO" id="GO:0043190">
    <property type="term" value="C:ATP-binding cassette (ABC) transporter complex"/>
    <property type="evidence" value="ECO:0007669"/>
    <property type="project" value="InterPro"/>
</dbReference>
<feature type="binding site" evidence="5">
    <location>
        <begin position="43"/>
        <end position="45"/>
    </location>
    <ligand>
        <name>phosphate</name>
        <dbReference type="ChEBI" id="CHEBI:43474"/>
    </ligand>
</feature>
<dbReference type="Proteomes" id="UP000078437">
    <property type="component" value="Chromosome"/>
</dbReference>
<dbReference type="GO" id="GO:0035435">
    <property type="term" value="P:phosphate ion transmembrane transport"/>
    <property type="evidence" value="ECO:0007669"/>
    <property type="project" value="InterPro"/>
</dbReference>
<dbReference type="PIRSF" id="PIRSF002756">
    <property type="entry name" value="PstS"/>
    <property type="match status" value="1"/>
</dbReference>
<feature type="binding site" evidence="5">
    <location>
        <position position="91"/>
    </location>
    <ligand>
        <name>phosphate</name>
        <dbReference type="ChEBI" id="CHEBI:43474"/>
    </ligand>
</feature>
<dbReference type="STRING" id="453304.ATC03_02525"/>
<keyword evidence="9" id="KW-1185">Reference proteome</keyword>
<comment type="similarity">
    <text evidence="1 4">Belongs to the PstS family.</text>
</comment>
<organism evidence="8 9">
    <name type="scientific">Agromyces aureus</name>
    <dbReference type="NCBI Taxonomy" id="453304"/>
    <lineage>
        <taxon>Bacteria</taxon>
        <taxon>Bacillati</taxon>
        <taxon>Actinomycetota</taxon>
        <taxon>Actinomycetes</taxon>
        <taxon>Micrococcales</taxon>
        <taxon>Microbacteriaceae</taxon>
        <taxon>Agromyces</taxon>
    </lineage>
</organism>
<dbReference type="InterPro" id="IPR024370">
    <property type="entry name" value="PBP_domain"/>
</dbReference>
<dbReference type="KEGG" id="agy:ATC03_02525"/>
<dbReference type="PANTHER" id="PTHR42996:SF1">
    <property type="entry name" value="PHOSPHATE-BINDING PROTEIN PSTS"/>
    <property type="match status" value="1"/>
</dbReference>
<dbReference type="InterPro" id="IPR005673">
    <property type="entry name" value="ABC_phos-bd_PstS"/>
</dbReference>
<evidence type="ECO:0000259" key="7">
    <source>
        <dbReference type="Pfam" id="PF12849"/>
    </source>
</evidence>
<keyword evidence="6" id="KW-0732">Signal</keyword>
<evidence type="ECO:0000256" key="2">
    <source>
        <dbReference type="ARBA" id="ARBA00022448"/>
    </source>
</evidence>
<evidence type="ECO:0000256" key="3">
    <source>
        <dbReference type="ARBA" id="ARBA00022592"/>
    </source>
</evidence>
<dbReference type="AlphaFoldDB" id="A0A191WC32"/>
<feature type="chain" id="PRO_5008249297" description="Phosphate-binding protein" evidence="6">
    <location>
        <begin position="24"/>
        <end position="356"/>
    </location>
</feature>
<feature type="binding site" evidence="5">
    <location>
        <begin position="180"/>
        <end position="182"/>
    </location>
    <ligand>
        <name>phosphate</name>
        <dbReference type="ChEBI" id="CHEBI:43474"/>
    </ligand>
</feature>